<reference evidence="2 3" key="1">
    <citation type="submission" date="2015-12" db="EMBL/GenBank/DDBJ databases">
        <title>The genome of Folsomia candida.</title>
        <authorList>
            <person name="Faddeeva A."/>
            <person name="Derks M.F."/>
            <person name="Anvar Y."/>
            <person name="Smit S."/>
            <person name="Van Straalen N."/>
            <person name="Roelofs D."/>
        </authorList>
    </citation>
    <scope>NUCLEOTIDE SEQUENCE [LARGE SCALE GENOMIC DNA]</scope>
    <source>
        <strain evidence="2 3">VU population</strain>
        <tissue evidence="2">Whole body</tissue>
    </source>
</reference>
<keyword evidence="3" id="KW-1185">Reference proteome</keyword>
<accession>A0A226DX90</accession>
<dbReference type="AlphaFoldDB" id="A0A226DX90"/>
<comment type="caution">
    <text evidence="2">The sequence shown here is derived from an EMBL/GenBank/DDBJ whole genome shotgun (WGS) entry which is preliminary data.</text>
</comment>
<evidence type="ECO:0000256" key="1">
    <source>
        <dbReference type="SAM" id="Phobius"/>
    </source>
</evidence>
<evidence type="ECO:0000313" key="2">
    <source>
        <dbReference type="EMBL" id="OXA49883.1"/>
    </source>
</evidence>
<keyword evidence="1" id="KW-0472">Membrane</keyword>
<proteinExistence type="predicted"/>
<name>A0A226DX90_FOLCA</name>
<gene>
    <name evidence="2" type="ORF">Fcan01_15757</name>
</gene>
<feature type="transmembrane region" description="Helical" evidence="1">
    <location>
        <begin position="293"/>
        <end position="310"/>
    </location>
</feature>
<sequence length="591" mass="68878">MSREEIISRVVYPWIFLSPKLALYGIRAFQYFNPSPHFVYNPVNDIMSTLCLHCREKAEMLTLVKNKGDDNFLEEMWKNWKTVNTNFHQHSVLLFNAAAAGVTREDCALGSISNRVIASTCCFVEIRKSLNFTPDAKDENIERQAVISYSNIYYVNYRAYEEWSFKKMRTLQERYDVVHVHSKVDYFSYALILDGNLVGKDFNVVSLIKCFHWKVWVSLISCGVITAVTRSALLPLLEVKSAGYLKIIVNNLAYSLFSVYSSLLEQVIDSLAKLKIRTSCKVKQAIDPERSKWILGILTVCWLFLAFGFSNCYKMVLMSIVVTPVVIVAPSDLNELVNSDLDVVTTRYKELYELISFLKETMENLDVFVTPDIFKLLEKFDDFDEDDEANWFQVKTTSKLFTDSVLQKLVVNNRTVSREKLIILDFHDRLLQMGQFMKRFFPSYRLIMNVARPSMNFTMMYKWSFSRHFTFPVLTSKVMGLYEGGVYEKWQEYYYKSQEYGERKDFRGKYNCAAGNENSKSNETIMLCNKYRRMTDSDTDKIGKDAFMGFVRLLMTLLLLCWILFVWENLKGRQELCKCVRIGGIKRSNLK</sequence>
<organism evidence="2 3">
    <name type="scientific">Folsomia candida</name>
    <name type="common">Springtail</name>
    <dbReference type="NCBI Taxonomy" id="158441"/>
    <lineage>
        <taxon>Eukaryota</taxon>
        <taxon>Metazoa</taxon>
        <taxon>Ecdysozoa</taxon>
        <taxon>Arthropoda</taxon>
        <taxon>Hexapoda</taxon>
        <taxon>Collembola</taxon>
        <taxon>Entomobryomorpha</taxon>
        <taxon>Isotomoidea</taxon>
        <taxon>Isotomidae</taxon>
        <taxon>Proisotominae</taxon>
        <taxon>Folsomia</taxon>
    </lineage>
</organism>
<feature type="transmembrane region" description="Helical" evidence="1">
    <location>
        <begin position="546"/>
        <end position="567"/>
    </location>
</feature>
<dbReference type="Proteomes" id="UP000198287">
    <property type="component" value="Unassembled WGS sequence"/>
</dbReference>
<evidence type="ECO:0000313" key="3">
    <source>
        <dbReference type="Proteomes" id="UP000198287"/>
    </source>
</evidence>
<dbReference type="EMBL" id="LNIX01000010">
    <property type="protein sequence ID" value="OXA49883.1"/>
    <property type="molecule type" value="Genomic_DNA"/>
</dbReference>
<protein>
    <submittedName>
        <fullName evidence="2">Uncharacterized protein</fullName>
    </submittedName>
</protein>
<keyword evidence="1" id="KW-1133">Transmembrane helix</keyword>
<keyword evidence="1" id="KW-0812">Transmembrane</keyword>